<gene>
    <name evidence="1" type="ORF">NRIC_07310</name>
</gene>
<dbReference type="Proteomes" id="UP000290567">
    <property type="component" value="Unassembled WGS sequence"/>
</dbReference>
<evidence type="ECO:0000313" key="2">
    <source>
        <dbReference type="Proteomes" id="UP000290567"/>
    </source>
</evidence>
<dbReference type="RefSeq" id="WP_175579985.1">
    <property type="nucleotide sequence ID" value="NZ_BJCC01000007.1"/>
</dbReference>
<sequence>MGDLDWVIQRITPSSKYERVSSIINKKLGRKHKKPAKQGLDMFISIEKEGAVSNNKD</sequence>
<organism evidence="1 2">
    <name type="scientific">Enterococcus florum</name>
    <dbReference type="NCBI Taxonomy" id="2480627"/>
    <lineage>
        <taxon>Bacteria</taxon>
        <taxon>Bacillati</taxon>
        <taxon>Bacillota</taxon>
        <taxon>Bacilli</taxon>
        <taxon>Lactobacillales</taxon>
        <taxon>Enterococcaceae</taxon>
        <taxon>Enterococcus</taxon>
    </lineage>
</organism>
<protein>
    <submittedName>
        <fullName evidence="1">Uncharacterized protein</fullName>
    </submittedName>
</protein>
<keyword evidence="2" id="KW-1185">Reference proteome</keyword>
<evidence type="ECO:0000313" key="1">
    <source>
        <dbReference type="EMBL" id="GCF92840.1"/>
    </source>
</evidence>
<name>A0A4P5P581_9ENTE</name>
<proteinExistence type="predicted"/>
<dbReference type="AlphaFoldDB" id="A0A4P5P581"/>
<comment type="caution">
    <text evidence="1">The sequence shown here is derived from an EMBL/GenBank/DDBJ whole genome shotgun (WGS) entry which is preliminary data.</text>
</comment>
<dbReference type="EMBL" id="BJCC01000007">
    <property type="protein sequence ID" value="GCF92840.1"/>
    <property type="molecule type" value="Genomic_DNA"/>
</dbReference>
<reference evidence="2" key="1">
    <citation type="submission" date="2019-02" db="EMBL/GenBank/DDBJ databases">
        <title>Draft genome sequence of Enterococcus sp. Gos25-1.</title>
        <authorList>
            <person name="Tanaka N."/>
            <person name="Shiwa Y."/>
            <person name="Fujita N."/>
        </authorList>
    </citation>
    <scope>NUCLEOTIDE SEQUENCE [LARGE SCALE GENOMIC DNA]</scope>
    <source>
        <strain evidence="2">Gos25-1</strain>
    </source>
</reference>
<accession>A0A4P5P581</accession>